<evidence type="ECO:0000313" key="3">
    <source>
        <dbReference type="Proteomes" id="UP000536624"/>
    </source>
</evidence>
<comment type="caution">
    <text evidence="2">The sequence shown here is derived from an EMBL/GenBank/DDBJ whole genome shotgun (WGS) entry which is preliminary data.</text>
</comment>
<feature type="compositionally biased region" description="Low complexity" evidence="1">
    <location>
        <begin position="223"/>
        <end position="233"/>
    </location>
</feature>
<organism evidence="2 3">
    <name type="scientific">Streptomyces malaysiensis</name>
    <dbReference type="NCBI Taxonomy" id="92644"/>
    <lineage>
        <taxon>Bacteria</taxon>
        <taxon>Bacillati</taxon>
        <taxon>Actinomycetota</taxon>
        <taxon>Actinomycetes</taxon>
        <taxon>Kitasatosporales</taxon>
        <taxon>Streptomycetaceae</taxon>
        <taxon>Streptomyces</taxon>
        <taxon>Streptomyces violaceusniger group</taxon>
    </lineage>
</organism>
<dbReference type="Proteomes" id="UP000536624">
    <property type="component" value="Unassembled WGS sequence"/>
</dbReference>
<evidence type="ECO:0000313" key="2">
    <source>
        <dbReference type="EMBL" id="NIY62116.1"/>
    </source>
</evidence>
<protein>
    <submittedName>
        <fullName evidence="2">Uncharacterized protein</fullName>
    </submittedName>
</protein>
<reference evidence="2 3" key="1">
    <citation type="submission" date="2020-02" db="EMBL/GenBank/DDBJ databases">
        <title>Streptomyces malaysiensis DSM14702 (JHCC583434, PFL_A843) Genome sequencing and assembly.</title>
        <authorList>
            <person name="Samborskyy M."/>
        </authorList>
    </citation>
    <scope>NUCLEOTIDE SEQUENCE [LARGE SCALE GENOMIC DNA]</scope>
    <source>
        <strain evidence="2 3">DSM 14702</strain>
    </source>
</reference>
<proteinExistence type="predicted"/>
<dbReference type="AlphaFoldDB" id="A0A7X5WW89"/>
<gene>
    <name evidence="2" type="ORF">SMALB_0005</name>
</gene>
<name>A0A7X5WW89_STRMQ</name>
<feature type="compositionally biased region" description="Polar residues" evidence="1">
    <location>
        <begin position="172"/>
        <end position="198"/>
    </location>
</feature>
<feature type="compositionally biased region" description="Polar residues" evidence="1">
    <location>
        <begin position="122"/>
        <end position="133"/>
    </location>
</feature>
<accession>A0A7X5WW89</accession>
<feature type="region of interest" description="Disordered" evidence="1">
    <location>
        <begin position="93"/>
        <end position="241"/>
    </location>
</feature>
<sequence length="300" mass="32531">MTGRTTDELLPQRISVLRSTDLVQQTADQHLERAQTEADVSGELLRRRAVEVAKQQPALGVTAQLTQCPPQNVFTNAAADRVVIRAVQTPLHRTAPSPPAAAPLAAWSSATAAGTAARRSRGQQTRQRMTTGPHQARQVLTAGPLHGPSRNTSMNDDGHHRDHYQHHRAERNSQQGHPHVHLTTSPVRTRAPDTSCQGLSDPVNKKPRRSGVSAARHTDARPGPKVQQQKQQQAPPPPNCAFSQLRAAIDLASQRSTFVTAARRSSETAQHHARYPTSTRATACGPPPPTPCPRHTSPLP</sequence>
<feature type="compositionally biased region" description="Low complexity" evidence="1">
    <location>
        <begin position="102"/>
        <end position="117"/>
    </location>
</feature>
<evidence type="ECO:0000256" key="1">
    <source>
        <dbReference type="SAM" id="MobiDB-lite"/>
    </source>
</evidence>
<feature type="region of interest" description="Disordered" evidence="1">
    <location>
        <begin position="257"/>
        <end position="300"/>
    </location>
</feature>
<dbReference type="EMBL" id="JAALLH010000001">
    <property type="protein sequence ID" value="NIY62116.1"/>
    <property type="molecule type" value="Genomic_DNA"/>
</dbReference>